<dbReference type="SUPFAM" id="SSF50692">
    <property type="entry name" value="ADC-like"/>
    <property type="match status" value="1"/>
</dbReference>
<keyword evidence="4 11" id="KW-0963">Cytoplasm</keyword>
<dbReference type="PANTHER" id="PTHR23078">
    <property type="entry name" value="VESICULAR-FUSION PROTEIN NSF"/>
    <property type="match status" value="1"/>
</dbReference>
<accession>A0A8H7U6V8</accession>
<dbReference type="InterPro" id="IPR054419">
    <property type="entry name" value="NSF_ATPase_lid"/>
</dbReference>
<keyword evidence="7 11" id="KW-0067">ATP-binding</keyword>
<dbReference type="PROSITE" id="PS00674">
    <property type="entry name" value="AAA"/>
    <property type="match status" value="1"/>
</dbReference>
<evidence type="ECO:0000256" key="7">
    <source>
        <dbReference type="ARBA" id="ARBA00022840"/>
    </source>
</evidence>
<comment type="similarity">
    <text evidence="2 11">Belongs to the AAA ATPase family.</text>
</comment>
<keyword evidence="6 11" id="KW-0547">Nucleotide-binding</keyword>
<dbReference type="EMBL" id="JAEPRA010000027">
    <property type="protein sequence ID" value="KAG2172116.1"/>
    <property type="molecule type" value="Genomic_DNA"/>
</dbReference>
<protein>
    <recommendedName>
        <fullName evidence="10 11">Vesicular-fusion protein SEC18</fullName>
    </recommendedName>
</protein>
<feature type="domain" description="AAA+ ATPase" evidence="13">
    <location>
        <begin position="567"/>
        <end position="703"/>
    </location>
</feature>
<keyword evidence="15" id="KW-1185">Reference proteome</keyword>
<dbReference type="Gene3D" id="2.40.40.20">
    <property type="match status" value="1"/>
</dbReference>
<dbReference type="FunFam" id="3.40.50.300:FF:000187">
    <property type="entry name" value="Vesicular-fusion ATPase SEC18"/>
    <property type="match status" value="1"/>
</dbReference>
<dbReference type="InterPro" id="IPR003959">
    <property type="entry name" value="ATPase_AAA_core"/>
</dbReference>
<dbReference type="GO" id="GO:0006891">
    <property type="term" value="P:intra-Golgi vesicle-mediated transport"/>
    <property type="evidence" value="ECO:0007669"/>
    <property type="project" value="TreeGrafter"/>
</dbReference>
<evidence type="ECO:0000313" key="14">
    <source>
        <dbReference type="EMBL" id="KAG2172116.1"/>
    </source>
</evidence>
<evidence type="ECO:0000256" key="6">
    <source>
        <dbReference type="ARBA" id="ARBA00022741"/>
    </source>
</evidence>
<dbReference type="SUPFAM" id="SSF52540">
    <property type="entry name" value="P-loop containing nucleoside triphosphate hydrolases"/>
    <property type="match status" value="2"/>
</dbReference>
<dbReference type="InterPro" id="IPR003960">
    <property type="entry name" value="ATPase_AAA_CS"/>
</dbReference>
<comment type="subcellular location">
    <subcellularLocation>
        <location evidence="1 11">Cytoplasm</location>
    </subcellularLocation>
</comment>
<dbReference type="SUPFAM" id="SSF54585">
    <property type="entry name" value="Cdc48 domain 2-like"/>
    <property type="match status" value="1"/>
</dbReference>
<evidence type="ECO:0000256" key="12">
    <source>
        <dbReference type="SAM" id="MobiDB-lite"/>
    </source>
</evidence>
<dbReference type="SMART" id="SM00382">
    <property type="entry name" value="AAA"/>
    <property type="match status" value="2"/>
</dbReference>
<dbReference type="InterPro" id="IPR027417">
    <property type="entry name" value="P-loop_NTPase"/>
</dbReference>
<evidence type="ECO:0000256" key="11">
    <source>
        <dbReference type="RuleBase" id="RU367045"/>
    </source>
</evidence>
<evidence type="ECO:0000259" key="13">
    <source>
        <dbReference type="SMART" id="SM00382"/>
    </source>
</evidence>
<dbReference type="InterPro" id="IPR041569">
    <property type="entry name" value="AAA_lid_3"/>
</dbReference>
<keyword evidence="3 11" id="KW-0813">Transport</keyword>
<evidence type="ECO:0000256" key="8">
    <source>
        <dbReference type="ARBA" id="ARBA00022927"/>
    </source>
</evidence>
<dbReference type="Gene3D" id="3.40.50.300">
    <property type="entry name" value="P-loop containing nucleotide triphosphate hydrolases"/>
    <property type="match status" value="2"/>
</dbReference>
<evidence type="ECO:0000256" key="9">
    <source>
        <dbReference type="ARBA" id="ARBA00056429"/>
    </source>
</evidence>
<dbReference type="Pfam" id="PF02933">
    <property type="entry name" value="CDC48_2"/>
    <property type="match status" value="1"/>
</dbReference>
<dbReference type="Gene3D" id="3.10.330.10">
    <property type="match status" value="1"/>
</dbReference>
<feature type="domain" description="AAA+ ATPase" evidence="13">
    <location>
        <begin position="286"/>
        <end position="433"/>
    </location>
</feature>
<dbReference type="Pfam" id="PF00004">
    <property type="entry name" value="AAA"/>
    <property type="match status" value="2"/>
</dbReference>
<feature type="region of interest" description="Disordered" evidence="12">
    <location>
        <begin position="1"/>
        <end position="35"/>
    </location>
</feature>
<dbReference type="InterPro" id="IPR029067">
    <property type="entry name" value="CDC48_domain_2-like_sf"/>
</dbReference>
<evidence type="ECO:0000256" key="10">
    <source>
        <dbReference type="ARBA" id="ARBA00068637"/>
    </source>
</evidence>
<dbReference type="GO" id="GO:0043001">
    <property type="term" value="P:Golgi to plasma membrane protein transport"/>
    <property type="evidence" value="ECO:0007669"/>
    <property type="project" value="TreeGrafter"/>
</dbReference>
<comment type="function">
    <text evidence="9 11">Required for vesicle-mediated transport. Catalyzes the fusion of transport vesicles within the Golgi cisternae. Is also required for transport from the endoplasmic reticulum to the Golgi stack. Seems to function as a fusion protein required for the delivery of cargo proteins to all compartments of the Golgi stack independent of vesicle origin.</text>
</comment>
<gene>
    <name evidence="14" type="ORF">INT44_004738</name>
</gene>
<evidence type="ECO:0000256" key="4">
    <source>
        <dbReference type="ARBA" id="ARBA00022490"/>
    </source>
</evidence>
<dbReference type="InterPro" id="IPR009010">
    <property type="entry name" value="Asp_de-COase-like_dom_sf"/>
</dbReference>
<keyword evidence="8 11" id="KW-0653">Protein transport</keyword>
<dbReference type="Proteomes" id="UP000612746">
    <property type="component" value="Unassembled WGS sequence"/>
</dbReference>
<dbReference type="GO" id="GO:0005795">
    <property type="term" value="C:Golgi stack"/>
    <property type="evidence" value="ECO:0007669"/>
    <property type="project" value="TreeGrafter"/>
</dbReference>
<evidence type="ECO:0000256" key="2">
    <source>
        <dbReference type="ARBA" id="ARBA00006914"/>
    </source>
</evidence>
<dbReference type="InterPro" id="IPR004201">
    <property type="entry name" value="Cdc48_dom2"/>
</dbReference>
<dbReference type="Pfam" id="PF17862">
    <property type="entry name" value="AAA_lid_3"/>
    <property type="match status" value="1"/>
</dbReference>
<dbReference type="Gene3D" id="1.10.8.60">
    <property type="match status" value="2"/>
</dbReference>
<dbReference type="FunFam" id="1.10.8.60:FF:000026">
    <property type="entry name" value="vesicle-fusing ATPase isoform X1"/>
    <property type="match status" value="1"/>
</dbReference>
<dbReference type="InterPro" id="IPR039812">
    <property type="entry name" value="Vesicle-fus_ATPase"/>
</dbReference>
<evidence type="ECO:0000313" key="15">
    <source>
        <dbReference type="Proteomes" id="UP000612746"/>
    </source>
</evidence>
<keyword evidence="5" id="KW-0677">Repeat</keyword>
<keyword evidence="11" id="KW-0931">ER-Golgi transport</keyword>
<evidence type="ECO:0000256" key="5">
    <source>
        <dbReference type="ARBA" id="ARBA00022737"/>
    </source>
</evidence>
<dbReference type="OrthoDB" id="9982946at2759"/>
<dbReference type="GO" id="GO:0035494">
    <property type="term" value="P:SNARE complex disassembly"/>
    <property type="evidence" value="ECO:0007669"/>
    <property type="project" value="InterPro"/>
</dbReference>
<proteinExistence type="inferred from homology"/>
<dbReference type="CDD" id="cd00009">
    <property type="entry name" value="AAA"/>
    <property type="match status" value="1"/>
</dbReference>
<sequence length="785" mass="87330">MNDPYRTQSPYGGNNRGQSPPGYQSSPQRQQQGVMKVGQCSNNEAALSNFLFIAPGQVDPKEHYLLVNDQYVFSLALDDAIPRGIIGTNLMHRRWAQLSLKQDVHARPYDPFQAGYDIYLSAMQLEVGFHKKSSQVDTEMNADDMAQVFTSAFKNQIFSYGQLVAFDFNGVTLACRVTGLEVVELSALKKGFRGEVDAKHDDFQTAAERGVLVPQTTIQFNRDPDSPIRIKDNKRLQRAKPLIRTDFKFEDMGIGGLDSEFSAIFRRAFASRIFPPAIIDKLGIQHVKGIILYGPPGTGKTLMARQIGKMLNAKEPKIVSGPEILSKMVGESEQNVRKLFVDAEKEFKEKGEESSLHIIICDEIDAICKQRGSRNDGTGVGDSIVNQFLAKMDGVEQLNNILMIGMTNRLDMLDDALLRPGRFEVHMEIGLPDDAGREQIWKIHTAKMRENNILDPAVHLNEMAGMTKNYTGAEIAGVVKAASSYAFSRHIKVGSVAGVAPDVEDMTIQLEDFKAALDEVPPAFGVSENELQQCVQNHVLNFDDGVETILTDGNLFVEQVRNSTRTQVVSILLHGPANSGKTALAATIAMKSQFPFIKLISPEAMIGFSESNKINHINKIFNDAYKSPLSVIVLDNIERIMEWIDIGPRFSNGVLQALLVLLKRKPPKDRRLLIIATTSQRDMLSSMQLDDAFDSEFKVPMISRVDTVGFVLEQLNMFSDEEREYALQRLHKKNLDGRFAIGIKKLLMTVEVASQSSNKVEKFVQAISATQIAGFNADSALQRYS</sequence>
<dbReference type="AlphaFoldDB" id="A0A8H7U6V8"/>
<keyword evidence="11" id="KW-0378">Hydrolase</keyword>
<evidence type="ECO:0000256" key="3">
    <source>
        <dbReference type="ARBA" id="ARBA00022448"/>
    </source>
</evidence>
<dbReference type="PANTHER" id="PTHR23078:SF3">
    <property type="entry name" value="VESICLE-FUSING ATPASE"/>
    <property type="match status" value="1"/>
</dbReference>
<name>A0A8H7U6V8_9FUNG</name>
<dbReference type="GO" id="GO:0005524">
    <property type="term" value="F:ATP binding"/>
    <property type="evidence" value="ECO:0007669"/>
    <property type="project" value="UniProtKB-UniRule"/>
</dbReference>
<dbReference type="FunFam" id="3.40.50.300:FF:000166">
    <property type="entry name" value="vesicle-fusing ATPase isoform X1"/>
    <property type="match status" value="1"/>
</dbReference>
<organism evidence="14 15">
    <name type="scientific">Umbelopsis vinacea</name>
    <dbReference type="NCBI Taxonomy" id="44442"/>
    <lineage>
        <taxon>Eukaryota</taxon>
        <taxon>Fungi</taxon>
        <taxon>Fungi incertae sedis</taxon>
        <taxon>Mucoromycota</taxon>
        <taxon>Mucoromycotina</taxon>
        <taxon>Umbelopsidomycetes</taxon>
        <taxon>Umbelopsidales</taxon>
        <taxon>Umbelopsidaceae</taxon>
        <taxon>Umbelopsis</taxon>
    </lineage>
</organism>
<dbReference type="Pfam" id="PF21964">
    <property type="entry name" value="NSF_ATPase_lid"/>
    <property type="match status" value="1"/>
</dbReference>
<comment type="caution">
    <text evidence="14">The sequence shown here is derived from an EMBL/GenBank/DDBJ whole genome shotgun (WGS) entry which is preliminary data.</text>
</comment>
<reference evidence="14" key="1">
    <citation type="submission" date="2020-12" db="EMBL/GenBank/DDBJ databases">
        <title>Metabolic potential, ecology and presence of endohyphal bacteria is reflected in genomic diversity of Mucoromycotina.</title>
        <authorList>
            <person name="Muszewska A."/>
            <person name="Okrasinska A."/>
            <person name="Steczkiewicz K."/>
            <person name="Drgas O."/>
            <person name="Orlowska M."/>
            <person name="Perlinska-Lenart U."/>
            <person name="Aleksandrzak-Piekarczyk T."/>
            <person name="Szatraj K."/>
            <person name="Zielenkiewicz U."/>
            <person name="Pilsyk S."/>
            <person name="Malc E."/>
            <person name="Mieczkowski P."/>
            <person name="Kruszewska J.S."/>
            <person name="Biernat P."/>
            <person name="Pawlowska J."/>
        </authorList>
    </citation>
    <scope>NUCLEOTIDE SEQUENCE</scope>
    <source>
        <strain evidence="14">WA0000051536</strain>
    </source>
</reference>
<dbReference type="InterPro" id="IPR003593">
    <property type="entry name" value="AAA+_ATPase"/>
</dbReference>
<evidence type="ECO:0000256" key="1">
    <source>
        <dbReference type="ARBA" id="ARBA00004496"/>
    </source>
</evidence>
<dbReference type="GO" id="GO:0016887">
    <property type="term" value="F:ATP hydrolysis activity"/>
    <property type="evidence" value="ECO:0007669"/>
    <property type="project" value="InterPro"/>
</dbReference>